<name>A0ACB7SBC0_HYAAI</name>
<proteinExistence type="predicted"/>
<sequence length="117" mass="13742">MAGTEPVTIVVMIDLRRQYPTFWKAADAATKAVAEDEKHNYRKALRLYKQALKHFHRALEREVLSDSTRQTIRDKCVTYSDRAKSIEEYLYGNTDKEGLIDSDDERPRRRSFLLCCR</sequence>
<dbReference type="Proteomes" id="UP000821845">
    <property type="component" value="Chromosome 5"/>
</dbReference>
<evidence type="ECO:0000313" key="2">
    <source>
        <dbReference type="Proteomes" id="UP000821845"/>
    </source>
</evidence>
<keyword evidence="2" id="KW-1185">Reference proteome</keyword>
<organism evidence="1 2">
    <name type="scientific">Hyalomma asiaticum</name>
    <name type="common">Tick</name>
    <dbReference type="NCBI Taxonomy" id="266040"/>
    <lineage>
        <taxon>Eukaryota</taxon>
        <taxon>Metazoa</taxon>
        <taxon>Ecdysozoa</taxon>
        <taxon>Arthropoda</taxon>
        <taxon>Chelicerata</taxon>
        <taxon>Arachnida</taxon>
        <taxon>Acari</taxon>
        <taxon>Parasitiformes</taxon>
        <taxon>Ixodida</taxon>
        <taxon>Ixodoidea</taxon>
        <taxon>Ixodidae</taxon>
        <taxon>Hyalomminae</taxon>
        <taxon>Hyalomma</taxon>
    </lineage>
</organism>
<comment type="caution">
    <text evidence="1">The sequence shown here is derived from an EMBL/GenBank/DDBJ whole genome shotgun (WGS) entry which is preliminary data.</text>
</comment>
<accession>A0ACB7SBC0</accession>
<reference evidence="1" key="1">
    <citation type="submission" date="2020-05" db="EMBL/GenBank/DDBJ databases">
        <title>Large-scale comparative analyses of tick genomes elucidate their genetic diversity and vector capacities.</title>
        <authorList>
            <person name="Jia N."/>
            <person name="Wang J."/>
            <person name="Shi W."/>
            <person name="Du L."/>
            <person name="Sun Y."/>
            <person name="Zhan W."/>
            <person name="Jiang J."/>
            <person name="Wang Q."/>
            <person name="Zhang B."/>
            <person name="Ji P."/>
            <person name="Sakyi L.B."/>
            <person name="Cui X."/>
            <person name="Yuan T."/>
            <person name="Jiang B."/>
            <person name="Yang W."/>
            <person name="Lam T.T.-Y."/>
            <person name="Chang Q."/>
            <person name="Ding S."/>
            <person name="Wang X."/>
            <person name="Zhu J."/>
            <person name="Ruan X."/>
            <person name="Zhao L."/>
            <person name="Wei J."/>
            <person name="Que T."/>
            <person name="Du C."/>
            <person name="Cheng J."/>
            <person name="Dai P."/>
            <person name="Han X."/>
            <person name="Huang E."/>
            <person name="Gao Y."/>
            <person name="Liu J."/>
            <person name="Shao H."/>
            <person name="Ye R."/>
            <person name="Li L."/>
            <person name="Wei W."/>
            <person name="Wang X."/>
            <person name="Wang C."/>
            <person name="Yang T."/>
            <person name="Huo Q."/>
            <person name="Li W."/>
            <person name="Guo W."/>
            <person name="Chen H."/>
            <person name="Zhou L."/>
            <person name="Ni X."/>
            <person name="Tian J."/>
            <person name="Zhou Y."/>
            <person name="Sheng Y."/>
            <person name="Liu T."/>
            <person name="Pan Y."/>
            <person name="Xia L."/>
            <person name="Li J."/>
            <person name="Zhao F."/>
            <person name="Cao W."/>
        </authorList>
    </citation>
    <scope>NUCLEOTIDE SEQUENCE</scope>
    <source>
        <strain evidence="1">Hyas-2018</strain>
    </source>
</reference>
<evidence type="ECO:0000313" key="1">
    <source>
        <dbReference type="EMBL" id="KAH6931236.1"/>
    </source>
</evidence>
<protein>
    <submittedName>
        <fullName evidence="1">Uncharacterized protein</fullName>
    </submittedName>
</protein>
<dbReference type="EMBL" id="CM023485">
    <property type="protein sequence ID" value="KAH6931236.1"/>
    <property type="molecule type" value="Genomic_DNA"/>
</dbReference>
<gene>
    <name evidence="1" type="ORF">HPB50_023012</name>
</gene>